<keyword evidence="4" id="KW-0238">DNA-binding</keyword>
<gene>
    <name evidence="7" type="ORF">SAMN05444164_3413</name>
</gene>
<keyword evidence="5" id="KW-0804">Transcription</keyword>
<dbReference type="Gene3D" id="1.10.10.10">
    <property type="entry name" value="Winged helix-like DNA-binding domain superfamily/Winged helix DNA-binding domain"/>
    <property type="match status" value="1"/>
</dbReference>
<dbReference type="InterPro" id="IPR015421">
    <property type="entry name" value="PyrdxlP-dep_Trfase_major"/>
</dbReference>
<dbReference type="InterPro" id="IPR036388">
    <property type="entry name" value="WH-like_DNA-bd_sf"/>
</dbReference>
<keyword evidence="3" id="KW-0805">Transcription regulation</keyword>
<evidence type="ECO:0000256" key="2">
    <source>
        <dbReference type="ARBA" id="ARBA00022898"/>
    </source>
</evidence>
<dbReference type="GO" id="GO:0003677">
    <property type="term" value="F:DNA binding"/>
    <property type="evidence" value="ECO:0007669"/>
    <property type="project" value="UniProtKB-KW"/>
</dbReference>
<dbReference type="PANTHER" id="PTHR46577">
    <property type="entry name" value="HTH-TYPE TRANSCRIPTIONAL REGULATORY PROTEIN GABR"/>
    <property type="match status" value="1"/>
</dbReference>
<accession>A0A1H4X9P1</accession>
<dbReference type="RefSeq" id="WP_092117078.1">
    <property type="nucleotide sequence ID" value="NZ_FNTH01000001.1"/>
</dbReference>
<dbReference type="InterPro" id="IPR051446">
    <property type="entry name" value="HTH_trans_reg/aminotransferase"/>
</dbReference>
<dbReference type="SUPFAM" id="SSF46785">
    <property type="entry name" value="Winged helix' DNA-binding domain"/>
    <property type="match status" value="1"/>
</dbReference>
<evidence type="ECO:0000256" key="1">
    <source>
        <dbReference type="ARBA" id="ARBA00005384"/>
    </source>
</evidence>
<keyword evidence="2" id="KW-0663">Pyridoxal phosphate</keyword>
<dbReference type="InterPro" id="IPR004839">
    <property type="entry name" value="Aminotransferase_I/II_large"/>
</dbReference>
<dbReference type="Gene3D" id="3.40.640.10">
    <property type="entry name" value="Type I PLP-dependent aspartate aminotransferase-like (Major domain)"/>
    <property type="match status" value="1"/>
</dbReference>
<dbReference type="Pfam" id="PF00155">
    <property type="entry name" value="Aminotran_1_2"/>
    <property type="match status" value="1"/>
</dbReference>
<dbReference type="SUPFAM" id="SSF53383">
    <property type="entry name" value="PLP-dependent transferases"/>
    <property type="match status" value="1"/>
</dbReference>
<evidence type="ECO:0000313" key="7">
    <source>
        <dbReference type="EMBL" id="SED01541.1"/>
    </source>
</evidence>
<evidence type="ECO:0000256" key="4">
    <source>
        <dbReference type="ARBA" id="ARBA00023125"/>
    </source>
</evidence>
<dbReference type="InterPro" id="IPR036390">
    <property type="entry name" value="WH_DNA-bd_sf"/>
</dbReference>
<dbReference type="Proteomes" id="UP000198992">
    <property type="component" value="Unassembled WGS sequence"/>
</dbReference>
<reference evidence="7 8" key="1">
    <citation type="submission" date="2016-10" db="EMBL/GenBank/DDBJ databases">
        <authorList>
            <person name="de Groot N.N."/>
        </authorList>
    </citation>
    <scope>NUCLEOTIDE SEQUENCE [LARGE SCALE GENOMIC DNA]</scope>
    <source>
        <strain evidence="7 8">MT12</strain>
    </source>
</reference>
<dbReference type="PANTHER" id="PTHR46577:SF1">
    <property type="entry name" value="HTH-TYPE TRANSCRIPTIONAL REGULATORY PROTEIN GABR"/>
    <property type="match status" value="1"/>
</dbReference>
<evidence type="ECO:0000256" key="5">
    <source>
        <dbReference type="ARBA" id="ARBA00023163"/>
    </source>
</evidence>
<feature type="domain" description="HTH gntR-type" evidence="6">
    <location>
        <begin position="12"/>
        <end position="80"/>
    </location>
</feature>
<proteinExistence type="inferred from homology"/>
<dbReference type="Pfam" id="PF00392">
    <property type="entry name" value="GntR"/>
    <property type="match status" value="1"/>
</dbReference>
<dbReference type="InterPro" id="IPR015424">
    <property type="entry name" value="PyrdxlP-dep_Trfase"/>
</dbReference>
<name>A0A1H4X9P1_9BRAD</name>
<evidence type="ECO:0000313" key="8">
    <source>
        <dbReference type="Proteomes" id="UP000198992"/>
    </source>
</evidence>
<dbReference type="CDD" id="cd00609">
    <property type="entry name" value="AAT_like"/>
    <property type="match status" value="1"/>
</dbReference>
<organism evidence="7 8">
    <name type="scientific">Bradyrhizobium erythrophlei</name>
    <dbReference type="NCBI Taxonomy" id="1437360"/>
    <lineage>
        <taxon>Bacteria</taxon>
        <taxon>Pseudomonadati</taxon>
        <taxon>Pseudomonadota</taxon>
        <taxon>Alphaproteobacteria</taxon>
        <taxon>Hyphomicrobiales</taxon>
        <taxon>Nitrobacteraceae</taxon>
        <taxon>Bradyrhizobium</taxon>
    </lineage>
</organism>
<evidence type="ECO:0000256" key="3">
    <source>
        <dbReference type="ARBA" id="ARBA00023015"/>
    </source>
</evidence>
<protein>
    <submittedName>
        <fullName evidence="7">Transcriptional regulator, GntR family</fullName>
    </submittedName>
</protein>
<evidence type="ECO:0000259" key="6">
    <source>
        <dbReference type="PROSITE" id="PS50949"/>
    </source>
</evidence>
<dbReference type="GO" id="GO:0003700">
    <property type="term" value="F:DNA-binding transcription factor activity"/>
    <property type="evidence" value="ECO:0007669"/>
    <property type="project" value="InterPro"/>
</dbReference>
<dbReference type="PRINTS" id="PR00035">
    <property type="entry name" value="HTHGNTR"/>
</dbReference>
<dbReference type="AlphaFoldDB" id="A0A1H4X9P1"/>
<sequence>MPLALEIDLSAASLQNQVFKQIHGLIVSGRLKPGARLPGTRALSEQLGVSRNTIILAYETLTSEGYLESREGAGTYVSTTLPDSSLSVAGGSNQNAAYHKPVHLFVPVADDAKRSGAPSEIVCDFALESTDPACFPRSVWRRLTNWRMQSSKFNLTYSGTPKGLRDLRETLAAYLGASRGISCSPDQIVIVTGVQQALNVAAHLFVRAGTTVAMEAPGCRTTADLFRAYGAHIAPVPVDQSGIVVRHLPQSRNGVAFVTSARQYPMGVMLSASRRDILLNWADQTDSHIVEVDFDTEIRYQGSPPSPLKSLDSYGRVVYVGSFAASIGPGLRVGYMVLPPHLVNPAVHATSLLDHGFPCTGVPWLEQAVLNDFIETGAFEKHLRKIRKTYMARRDCLILALQKHIGSVQINPVHCGTHLVWELPPDFPSAVRLQSLMLKQQIGVYTLRDQNIGDADYLENCDRYLLLGFAALPESAIEEGVSRLAKAL</sequence>
<dbReference type="SMART" id="SM00345">
    <property type="entry name" value="HTH_GNTR"/>
    <property type="match status" value="1"/>
</dbReference>
<dbReference type="OrthoDB" id="9808770at2"/>
<dbReference type="GO" id="GO:0030170">
    <property type="term" value="F:pyridoxal phosphate binding"/>
    <property type="evidence" value="ECO:0007669"/>
    <property type="project" value="InterPro"/>
</dbReference>
<dbReference type="EMBL" id="FNTH01000001">
    <property type="protein sequence ID" value="SED01541.1"/>
    <property type="molecule type" value="Genomic_DNA"/>
</dbReference>
<comment type="similarity">
    <text evidence="1">In the C-terminal section; belongs to the class-I pyridoxal-phosphate-dependent aminotransferase family.</text>
</comment>
<dbReference type="InterPro" id="IPR000524">
    <property type="entry name" value="Tscrpt_reg_HTH_GntR"/>
</dbReference>
<dbReference type="CDD" id="cd07377">
    <property type="entry name" value="WHTH_GntR"/>
    <property type="match status" value="1"/>
</dbReference>
<dbReference type="PROSITE" id="PS50949">
    <property type="entry name" value="HTH_GNTR"/>
    <property type="match status" value="1"/>
</dbReference>